<proteinExistence type="predicted"/>
<evidence type="ECO:0000313" key="1">
    <source>
        <dbReference type="EMBL" id="SMH31710.1"/>
    </source>
</evidence>
<accession>A0A1X7N2W0</accession>
<dbReference type="Gene3D" id="2.70.98.10">
    <property type="match status" value="1"/>
</dbReference>
<dbReference type="AlphaFoldDB" id="A0A1X7N2W0"/>
<dbReference type="Proteomes" id="UP000193711">
    <property type="component" value="Unassembled WGS sequence"/>
</dbReference>
<dbReference type="InterPro" id="IPR014718">
    <property type="entry name" value="GH-type_carb-bd"/>
</dbReference>
<dbReference type="RefSeq" id="WP_085475119.1">
    <property type="nucleotide sequence ID" value="NZ_FXBM01000001.1"/>
</dbReference>
<reference evidence="2" key="1">
    <citation type="submission" date="2017-04" db="EMBL/GenBank/DDBJ databases">
        <authorList>
            <person name="Varghese N."/>
            <person name="Submissions S."/>
        </authorList>
    </citation>
    <scope>NUCLEOTIDE SEQUENCE [LARGE SCALE GENOMIC DNA]</scope>
    <source>
        <strain evidence="2">VKM Ac-2121</strain>
    </source>
</reference>
<gene>
    <name evidence="1" type="ORF">SAMN06295885_0625</name>
</gene>
<keyword evidence="2" id="KW-1185">Reference proteome</keyword>
<dbReference type="GO" id="GO:0016853">
    <property type="term" value="F:isomerase activity"/>
    <property type="evidence" value="ECO:0007669"/>
    <property type="project" value="InterPro"/>
</dbReference>
<dbReference type="InterPro" id="IPR011013">
    <property type="entry name" value="Gal_mutarotase_sf_dom"/>
</dbReference>
<name>A0A1X7N2W0_9MICO</name>
<dbReference type="OrthoDB" id="4739604at2"/>
<dbReference type="InterPro" id="IPR037480">
    <property type="entry name" value="YihR-like"/>
</dbReference>
<sequence length="317" mass="34365">MADFTPAPATGRQFALDLTAEGRTLHAVVTEVAAGLRHLSVDGVEITAGYPETVIPPFCSGIVLMPWPNRVKDGKWHHGGRTLQLDITEPKYSNAIHGLLTTASYRLVEEGPAFVELAAPVVPQRGWPFHLESTVRYELTADGLTVVHRVVNVGPEEAPVAIGTHPFLAIGDIPTDELTITVDAAVHIEVDERLNPTGQSPVDGTDWDLRSGRRIGDLELDDAWADVTVVDGESVHGVSAADGRRVLLWADASHNYIQVFITRIYPEGDDVKTAIAVEPMTAPADALNSGRGLRWLEPGEEWTVSWGIRHEGFPSSS</sequence>
<dbReference type="STRING" id="1891671.SAMN06295885_0625"/>
<dbReference type="InterPro" id="IPR008183">
    <property type="entry name" value="Aldose_1/G6P_1-epimerase"/>
</dbReference>
<dbReference type="Pfam" id="PF01263">
    <property type="entry name" value="Aldose_epim"/>
    <property type="match status" value="1"/>
</dbReference>
<organism evidence="1 2">
    <name type="scientific">Rathayibacter oskolensis</name>
    <dbReference type="NCBI Taxonomy" id="1891671"/>
    <lineage>
        <taxon>Bacteria</taxon>
        <taxon>Bacillati</taxon>
        <taxon>Actinomycetota</taxon>
        <taxon>Actinomycetes</taxon>
        <taxon>Micrococcales</taxon>
        <taxon>Microbacteriaceae</taxon>
        <taxon>Rathayibacter</taxon>
    </lineage>
</organism>
<dbReference type="CDD" id="cd09022">
    <property type="entry name" value="Aldose_epim_Ec_YihR"/>
    <property type="match status" value="1"/>
</dbReference>
<dbReference type="GO" id="GO:0005975">
    <property type="term" value="P:carbohydrate metabolic process"/>
    <property type="evidence" value="ECO:0007669"/>
    <property type="project" value="InterPro"/>
</dbReference>
<protein>
    <submittedName>
        <fullName evidence="1">Aldose 1-epimerase</fullName>
    </submittedName>
</protein>
<evidence type="ECO:0000313" key="2">
    <source>
        <dbReference type="Proteomes" id="UP000193711"/>
    </source>
</evidence>
<dbReference type="EMBL" id="FXBM01000001">
    <property type="protein sequence ID" value="SMH31710.1"/>
    <property type="molecule type" value="Genomic_DNA"/>
</dbReference>
<dbReference type="GO" id="GO:0030246">
    <property type="term" value="F:carbohydrate binding"/>
    <property type="evidence" value="ECO:0007669"/>
    <property type="project" value="InterPro"/>
</dbReference>
<dbReference type="SUPFAM" id="SSF74650">
    <property type="entry name" value="Galactose mutarotase-like"/>
    <property type="match status" value="1"/>
</dbReference>